<feature type="compositionally biased region" description="Basic and acidic residues" evidence="1">
    <location>
        <begin position="245"/>
        <end position="261"/>
    </location>
</feature>
<gene>
    <name evidence="2" type="ORF">ARMGADRAFT_1159111</name>
</gene>
<feature type="compositionally biased region" description="Polar residues" evidence="1">
    <location>
        <begin position="262"/>
        <end position="272"/>
    </location>
</feature>
<dbReference type="EMBL" id="KZ293645">
    <property type="protein sequence ID" value="PBL02594.1"/>
    <property type="molecule type" value="Genomic_DNA"/>
</dbReference>
<proteinExistence type="predicted"/>
<feature type="compositionally biased region" description="Polar residues" evidence="1">
    <location>
        <begin position="1140"/>
        <end position="1155"/>
    </location>
</feature>
<feature type="compositionally biased region" description="Polar residues" evidence="1">
    <location>
        <begin position="27"/>
        <end position="40"/>
    </location>
</feature>
<feature type="compositionally biased region" description="Basic and acidic residues" evidence="1">
    <location>
        <begin position="1277"/>
        <end position="1287"/>
    </location>
</feature>
<feature type="compositionally biased region" description="Polar residues" evidence="1">
    <location>
        <begin position="1"/>
        <end position="10"/>
    </location>
</feature>
<evidence type="ECO:0000256" key="1">
    <source>
        <dbReference type="SAM" id="MobiDB-lite"/>
    </source>
</evidence>
<feature type="region of interest" description="Disordered" evidence="1">
    <location>
        <begin position="536"/>
        <end position="557"/>
    </location>
</feature>
<feature type="compositionally biased region" description="Basic and acidic residues" evidence="1">
    <location>
        <begin position="1249"/>
        <end position="1265"/>
    </location>
</feature>
<evidence type="ECO:0000313" key="2">
    <source>
        <dbReference type="EMBL" id="PBL02594.1"/>
    </source>
</evidence>
<feature type="compositionally biased region" description="Basic and acidic residues" evidence="1">
    <location>
        <begin position="1156"/>
        <end position="1165"/>
    </location>
</feature>
<protein>
    <submittedName>
        <fullName evidence="2">Uncharacterized protein</fullName>
    </submittedName>
</protein>
<reference evidence="3" key="1">
    <citation type="journal article" date="2017" name="Nat. Ecol. Evol.">
        <title>Genome expansion and lineage-specific genetic innovations in the forest pathogenic fungi Armillaria.</title>
        <authorList>
            <person name="Sipos G."/>
            <person name="Prasanna A.N."/>
            <person name="Walter M.C."/>
            <person name="O'Connor E."/>
            <person name="Balint B."/>
            <person name="Krizsan K."/>
            <person name="Kiss B."/>
            <person name="Hess J."/>
            <person name="Varga T."/>
            <person name="Slot J."/>
            <person name="Riley R."/>
            <person name="Boka B."/>
            <person name="Rigling D."/>
            <person name="Barry K."/>
            <person name="Lee J."/>
            <person name="Mihaltcheva S."/>
            <person name="LaButti K."/>
            <person name="Lipzen A."/>
            <person name="Waldron R."/>
            <person name="Moloney N.M."/>
            <person name="Sperisen C."/>
            <person name="Kredics L."/>
            <person name="Vagvoelgyi C."/>
            <person name="Patrignani A."/>
            <person name="Fitzpatrick D."/>
            <person name="Nagy I."/>
            <person name="Doyle S."/>
            <person name="Anderson J.B."/>
            <person name="Grigoriev I.V."/>
            <person name="Gueldener U."/>
            <person name="Muensterkoetter M."/>
            <person name="Nagy L.G."/>
        </authorList>
    </citation>
    <scope>NUCLEOTIDE SEQUENCE [LARGE SCALE GENOMIC DNA]</scope>
    <source>
        <strain evidence="3">Ar21-2</strain>
    </source>
</reference>
<evidence type="ECO:0000313" key="3">
    <source>
        <dbReference type="Proteomes" id="UP000217790"/>
    </source>
</evidence>
<dbReference type="STRING" id="47427.A0A2H3ESK7"/>
<accession>A0A2H3ESK7</accession>
<sequence>MSRPTPSSFHQPPATFEFPGRAPLSSPVMTSDPTRPSNMPSTISVAGMQNLHTMDSENPIVGVETPGARNRKVSSLAYHSSGFRESRERTSQRSFKYFVVVIPPPSLLQEHGQLGHTLSLGPQHRLSQGLLMPLFPTLYGQLTAIAREFNFPSTTGLCIYLHYSSEGITITPRVSDETWGLLWNHLYDGTSPSQKLPIGGKIEFDIDLRQARWYSAWLFPSQKEPVDIPISSVPSTTVAAHLRHESRATSVEDRPFDKHPDSPSSRQPSTRLTAPMSRHVPRNLSLVDRLDTMTIRPIAKPRSLLTPPPNGASTPQMLSPIHQVEEPKSAKENLENRVKSWRASASLQPTPLAARGQTSLEPANMPNNLALDDGLIPTGEEELNLEDFTWSVSSQGPGDYEPGSPLSCPRLPSIHIANRMEESVCLTPTDCTSFGPSDYTLSPLSMASFRLPSPDIALRMLEEVPLTPSTATSWGPPSVYPSSPISDFHAPSLGIGERLSFSRPVTPSTATSWGPASWPPSPTSLARPLSIHIADRNGDVSRPATPSTATSWGAPLSFPPSPTTPFYVATPDVGHRSLDRSEEEGLDVPDASTNGPWRHVWPYTCDADQIAAVNAPWRHVWPYNSASIEGASTGAPWKHVWPYNNNVSSNERASNEEPWRDAWPHNPRSDIPSEPWKHVWPYTTVADDLPSVPLDSAPWRHGWPYLNIPSGIEGRRPNVSVELGYSVYPNLTIYPAVYPHFDLYPAIASRTEPQVKKQTTSISESVVISISCPAVYPIFNLYPAVYPHNLNEIYHVVTIAERSVVNHVKADTAGVHHLVETLRYNFVADPPIDSHTAPYPPTTRMDSHERLGVESQAEATVALSLKGRYPNFEIYPLVGVEDQKDEGSKMLSVRCASTYPVFNLYPALYPFLEIYPSIYEGLISDNTTISGADSLHAMTETASIESEEQPISVVLKTVYPAFNLYPPVYPALVIYPPLPKDIEDIRSVYYSSPEVVHPTSRLYMAVYPHFDLYPQMQIAKEIEGCQTEVASIVEYPRFNIYPAVYPHFDLYPAVGPTLLEEVEPRGDAAVKLGRGYPFFEIYPAVYPYFDLYPPVNPRIHPLPYLNGQATRKTREPETVQRPIRKSKTHRQLHEEVFATRPSSRSDMITVRSTESNVHRNPDHRVSLRLRSAAQVGPPSTPPPSRGLPVRPNIEGLPATESNPPFLSKEPLHSRPLPSRPNVHISSGNSLEGTSILKRSRSNISSSPSVRREAPHLPSVGEEHTAHLSRSSSMMLPEEQKSDYDNYHRLPSRPTTRKRDSLVLQRVRALNTAEERSTSGHDRSSSVPRFDRNGFA</sequence>
<dbReference type="Proteomes" id="UP000217790">
    <property type="component" value="Unassembled WGS sequence"/>
</dbReference>
<feature type="region of interest" description="Disordered" evidence="1">
    <location>
        <begin position="1"/>
        <end position="40"/>
    </location>
</feature>
<dbReference type="InParanoid" id="A0A2H3ESK7"/>
<dbReference type="OrthoDB" id="3269353at2759"/>
<name>A0A2H3ESK7_ARMGA</name>
<feature type="compositionally biased region" description="Basic and acidic residues" evidence="1">
    <location>
        <begin position="1312"/>
        <end position="1335"/>
    </location>
</feature>
<dbReference type="OMA" id="THQYPPI"/>
<organism evidence="2 3">
    <name type="scientific">Armillaria gallica</name>
    <name type="common">Bulbous honey fungus</name>
    <name type="synonym">Armillaria bulbosa</name>
    <dbReference type="NCBI Taxonomy" id="47427"/>
    <lineage>
        <taxon>Eukaryota</taxon>
        <taxon>Fungi</taxon>
        <taxon>Dikarya</taxon>
        <taxon>Basidiomycota</taxon>
        <taxon>Agaricomycotina</taxon>
        <taxon>Agaricomycetes</taxon>
        <taxon>Agaricomycetidae</taxon>
        <taxon>Agaricales</taxon>
        <taxon>Marasmiineae</taxon>
        <taxon>Physalacriaceae</taxon>
        <taxon>Armillaria</taxon>
    </lineage>
</organism>
<feature type="compositionally biased region" description="Polar residues" evidence="1">
    <location>
        <begin position="1223"/>
        <end position="1232"/>
    </location>
</feature>
<feature type="region of interest" description="Disordered" evidence="1">
    <location>
        <begin position="1110"/>
        <end position="1335"/>
    </location>
</feature>
<keyword evidence="3" id="KW-1185">Reference proteome</keyword>
<feature type="region of interest" description="Disordered" evidence="1">
    <location>
        <begin position="245"/>
        <end position="280"/>
    </location>
</feature>